<keyword evidence="8 13" id="KW-0560">Oxidoreductase</keyword>
<evidence type="ECO:0000256" key="4">
    <source>
        <dbReference type="ARBA" id="ARBA00022516"/>
    </source>
</evidence>
<evidence type="ECO:0000256" key="10">
    <source>
        <dbReference type="ARBA" id="ARBA00023098"/>
    </source>
</evidence>
<keyword evidence="11" id="KW-0472">Membrane</keyword>
<keyword evidence="4 13" id="KW-0444">Lipid biosynthesis</keyword>
<comment type="subcellular location">
    <subcellularLocation>
        <location evidence="1">Membrane</location>
        <topology evidence="1">Multi-pass membrane protein</topology>
    </subcellularLocation>
</comment>
<accession>A0AAX6GGX0</accession>
<dbReference type="PANTHER" id="PTHR11351">
    <property type="entry name" value="ACYL-COA DESATURASE"/>
    <property type="match status" value="1"/>
</dbReference>
<protein>
    <submittedName>
        <fullName evidence="15">Palmitoyl-monogalactosyldiacylglycerol delta-7 desaturase, chloroplastic isoform X1</fullName>
    </submittedName>
</protein>
<name>A0AAX6GGX0_IRIPA</name>
<evidence type="ECO:0000256" key="2">
    <source>
        <dbReference type="ARBA" id="ARBA00005189"/>
    </source>
</evidence>
<dbReference type="CDD" id="cd03505">
    <property type="entry name" value="Delta9-FADS-like"/>
    <property type="match status" value="1"/>
</dbReference>
<dbReference type="InterPro" id="IPR005804">
    <property type="entry name" value="FA_desaturase_dom"/>
</dbReference>
<dbReference type="PANTHER" id="PTHR11351:SF31">
    <property type="entry name" value="DESATURASE 1, ISOFORM A-RELATED"/>
    <property type="match status" value="1"/>
</dbReference>
<dbReference type="Pfam" id="PF00487">
    <property type="entry name" value="FA_desaturase"/>
    <property type="match status" value="1"/>
</dbReference>
<reference evidence="15" key="2">
    <citation type="submission" date="2023-04" db="EMBL/GenBank/DDBJ databases">
        <authorList>
            <person name="Bruccoleri R.E."/>
            <person name="Oakeley E.J."/>
            <person name="Faust A.-M."/>
            <person name="Dessus-Babus S."/>
            <person name="Altorfer M."/>
            <person name="Burckhardt D."/>
            <person name="Oertli M."/>
            <person name="Naumann U."/>
            <person name="Petersen F."/>
            <person name="Wong J."/>
        </authorList>
    </citation>
    <scope>NUCLEOTIDE SEQUENCE</scope>
    <source>
        <strain evidence="15">GSM-AAB239-AS_SAM_17_03QT</strain>
        <tissue evidence="15">Leaf</tissue>
    </source>
</reference>
<dbReference type="PRINTS" id="PR00075">
    <property type="entry name" value="FACDDSATRASE"/>
</dbReference>
<evidence type="ECO:0000313" key="16">
    <source>
        <dbReference type="Proteomes" id="UP001140949"/>
    </source>
</evidence>
<dbReference type="GO" id="GO:0005789">
    <property type="term" value="C:endoplasmic reticulum membrane"/>
    <property type="evidence" value="ECO:0007669"/>
    <property type="project" value="TreeGrafter"/>
</dbReference>
<proteinExistence type="inferred from homology"/>
<keyword evidence="9" id="KW-0408">Iron</keyword>
<evidence type="ECO:0000256" key="6">
    <source>
        <dbReference type="ARBA" id="ARBA00022832"/>
    </source>
</evidence>
<evidence type="ECO:0000256" key="5">
    <source>
        <dbReference type="ARBA" id="ARBA00022692"/>
    </source>
</evidence>
<sequence length="124" mass="14623">MLGITLSYHRHLSHRSFKLPKWLEYTFAYLGAQAGQGDPLDWVCTHRYHHQHCDTAKDPHTPTQGFWFSHITWLFDIALYYRKVGGSIVIWRRLAQQPPRFRVLRQARAEVVGSGYDMVRREIA</sequence>
<organism evidence="15 16">
    <name type="scientific">Iris pallida</name>
    <name type="common">Sweet iris</name>
    <dbReference type="NCBI Taxonomy" id="29817"/>
    <lineage>
        <taxon>Eukaryota</taxon>
        <taxon>Viridiplantae</taxon>
        <taxon>Streptophyta</taxon>
        <taxon>Embryophyta</taxon>
        <taxon>Tracheophyta</taxon>
        <taxon>Spermatophyta</taxon>
        <taxon>Magnoliopsida</taxon>
        <taxon>Liliopsida</taxon>
        <taxon>Asparagales</taxon>
        <taxon>Iridaceae</taxon>
        <taxon>Iridoideae</taxon>
        <taxon>Irideae</taxon>
        <taxon>Iris</taxon>
    </lineage>
</organism>
<keyword evidence="10" id="KW-0443">Lipid metabolism</keyword>
<dbReference type="GO" id="GO:0042761">
    <property type="term" value="P:very long-chain fatty acid biosynthetic process"/>
    <property type="evidence" value="ECO:0007669"/>
    <property type="project" value="TreeGrafter"/>
</dbReference>
<evidence type="ECO:0000313" key="15">
    <source>
        <dbReference type="EMBL" id="KAJ6827802.1"/>
    </source>
</evidence>
<dbReference type="EMBL" id="JANAVB010019800">
    <property type="protein sequence ID" value="KAJ6827802.1"/>
    <property type="molecule type" value="Genomic_DNA"/>
</dbReference>
<evidence type="ECO:0000256" key="9">
    <source>
        <dbReference type="ARBA" id="ARBA00023004"/>
    </source>
</evidence>
<keyword evidence="7" id="KW-1133">Transmembrane helix</keyword>
<reference evidence="15" key="1">
    <citation type="journal article" date="2023" name="GigaByte">
        <title>Genome assembly of the bearded iris, Iris pallida Lam.</title>
        <authorList>
            <person name="Bruccoleri R.E."/>
            <person name="Oakeley E.J."/>
            <person name="Faust A.M.E."/>
            <person name="Altorfer M."/>
            <person name="Dessus-Babus S."/>
            <person name="Burckhardt D."/>
            <person name="Oertli M."/>
            <person name="Naumann U."/>
            <person name="Petersen F."/>
            <person name="Wong J."/>
        </authorList>
    </citation>
    <scope>NUCLEOTIDE SEQUENCE</scope>
    <source>
        <strain evidence="15">GSM-AAB239-AS_SAM_17_03QT</strain>
    </source>
</reference>
<evidence type="ECO:0000256" key="12">
    <source>
        <dbReference type="ARBA" id="ARBA00023160"/>
    </source>
</evidence>
<comment type="cofactor">
    <cofactor evidence="13">
        <name>Fe(2+)</name>
        <dbReference type="ChEBI" id="CHEBI:29033"/>
    </cofactor>
</comment>
<dbReference type="AlphaFoldDB" id="A0AAX6GGX0"/>
<evidence type="ECO:0000256" key="1">
    <source>
        <dbReference type="ARBA" id="ARBA00004141"/>
    </source>
</evidence>
<evidence type="ECO:0000259" key="14">
    <source>
        <dbReference type="Pfam" id="PF00487"/>
    </source>
</evidence>
<evidence type="ECO:0000256" key="8">
    <source>
        <dbReference type="ARBA" id="ARBA00023002"/>
    </source>
</evidence>
<evidence type="ECO:0000256" key="3">
    <source>
        <dbReference type="ARBA" id="ARBA00009295"/>
    </source>
</evidence>
<keyword evidence="6" id="KW-0276">Fatty acid metabolism</keyword>
<dbReference type="InterPro" id="IPR015876">
    <property type="entry name" value="Acyl-CoA_DS"/>
</dbReference>
<comment type="pathway">
    <text evidence="2">Lipid metabolism.</text>
</comment>
<evidence type="ECO:0000256" key="7">
    <source>
        <dbReference type="ARBA" id="ARBA00022989"/>
    </source>
</evidence>
<gene>
    <name evidence="15" type="ORF">M6B38_365085</name>
</gene>
<feature type="domain" description="Fatty acid desaturase" evidence="14">
    <location>
        <begin position="2"/>
        <end position="110"/>
    </location>
</feature>
<comment type="domain">
    <text evidence="13">The histidine box domains are involved in binding the catalytic metal ions.</text>
</comment>
<keyword evidence="12 13" id="KW-0275">Fatty acid biosynthesis</keyword>
<comment type="caution">
    <text evidence="15">The sequence shown here is derived from an EMBL/GenBank/DDBJ whole genome shotgun (WGS) entry which is preliminary data.</text>
</comment>
<dbReference type="Proteomes" id="UP001140949">
    <property type="component" value="Unassembled WGS sequence"/>
</dbReference>
<dbReference type="GO" id="GO:0016717">
    <property type="term" value="F:oxidoreductase activity, acting on paired donors, with oxidation of a pair of donors resulting in the reduction of molecular oxygen to two molecules of water"/>
    <property type="evidence" value="ECO:0007669"/>
    <property type="project" value="InterPro"/>
</dbReference>
<keyword evidence="16" id="KW-1185">Reference proteome</keyword>
<keyword evidence="5 13" id="KW-0812">Transmembrane</keyword>
<evidence type="ECO:0000256" key="13">
    <source>
        <dbReference type="RuleBase" id="RU000581"/>
    </source>
</evidence>
<evidence type="ECO:0000256" key="11">
    <source>
        <dbReference type="ARBA" id="ARBA00023136"/>
    </source>
</evidence>
<comment type="similarity">
    <text evidence="3 13">Belongs to the fatty acid desaturase type 1 family.</text>
</comment>